<dbReference type="PANTHER" id="PTHR47965">
    <property type="entry name" value="ASPARTYL PROTEASE-RELATED"/>
    <property type="match status" value="1"/>
</dbReference>
<evidence type="ECO:0000259" key="4">
    <source>
        <dbReference type="PROSITE" id="PS51767"/>
    </source>
</evidence>
<evidence type="ECO:0000313" key="5">
    <source>
        <dbReference type="EMBL" id="KAG9457991.1"/>
    </source>
</evidence>
<name>A0AAV7FD50_ARIFI</name>
<dbReference type="InterPro" id="IPR033121">
    <property type="entry name" value="PEPTIDASE_A1"/>
</dbReference>
<dbReference type="CDD" id="cd05476">
    <property type="entry name" value="pepsin_A_like_plant"/>
    <property type="match status" value="1"/>
</dbReference>
<dbReference type="PROSITE" id="PS51767">
    <property type="entry name" value="PEPTIDASE_A1"/>
    <property type="match status" value="1"/>
</dbReference>
<sequence length="319" mass="35361">MQFEPKRSGAGTEIASPNAVNSRVETLIEEEDDRVAMSQLGRVDESRPSRDELSPIFTESGRVDSHPEEDSSSSGLLGMNRGSLSFVPQMRFPKFSYCISGRDFSGVLVFGGNSSTYPWLAPLNYTPLIQMTPPLPYFDRVAYSVQLDGIRVKEKLLPLPKSVFEPDHTGAGQTMVDSGTQFTFLLGPAYAALRNEFLEQTRGLLRAIPDYVFEGALDLCFGGSISGSIVGGVPEVVLMFRGEEISISGERLLYRVSDRVFCFTFGNSDLVPVEAYIIGHHHQRDKWVEYDLQNSRVGFGKARCDLVGHRLGMPTTRSR</sequence>
<dbReference type="InterPro" id="IPR032799">
    <property type="entry name" value="TAXi_C"/>
</dbReference>
<reference evidence="5 6" key="1">
    <citation type="submission" date="2021-07" db="EMBL/GenBank/DDBJ databases">
        <title>The Aristolochia fimbriata genome: insights into angiosperm evolution, floral development and chemical biosynthesis.</title>
        <authorList>
            <person name="Jiao Y."/>
        </authorList>
    </citation>
    <scope>NUCLEOTIDE SEQUENCE [LARGE SCALE GENOMIC DNA]</scope>
    <source>
        <strain evidence="5">IBCAS-2021</strain>
        <tissue evidence="5">Leaf</tissue>
    </source>
</reference>
<feature type="domain" description="Peptidase A1" evidence="4">
    <location>
        <begin position="1"/>
        <end position="300"/>
    </location>
</feature>
<proteinExistence type="inferred from homology"/>
<evidence type="ECO:0000256" key="1">
    <source>
        <dbReference type="ARBA" id="ARBA00007447"/>
    </source>
</evidence>
<dbReference type="Pfam" id="PF14541">
    <property type="entry name" value="TAXi_C"/>
    <property type="match status" value="1"/>
</dbReference>
<gene>
    <name evidence="5" type="ORF">H6P81_002499</name>
</gene>
<evidence type="ECO:0000313" key="6">
    <source>
        <dbReference type="Proteomes" id="UP000825729"/>
    </source>
</evidence>
<dbReference type="Proteomes" id="UP000825729">
    <property type="component" value="Unassembled WGS sequence"/>
</dbReference>
<dbReference type="InterPro" id="IPR034161">
    <property type="entry name" value="Pepsin-like_plant"/>
</dbReference>
<dbReference type="GO" id="GO:0006508">
    <property type="term" value="P:proteolysis"/>
    <property type="evidence" value="ECO:0007669"/>
    <property type="project" value="UniProtKB-KW"/>
</dbReference>
<keyword evidence="6" id="KW-1185">Reference proteome</keyword>
<dbReference type="InterPro" id="IPR021109">
    <property type="entry name" value="Peptidase_aspartic_dom_sf"/>
</dbReference>
<comment type="similarity">
    <text evidence="1">Belongs to the peptidase A1 family.</text>
</comment>
<feature type="compositionally biased region" description="Basic and acidic residues" evidence="3">
    <location>
        <begin position="42"/>
        <end position="53"/>
    </location>
</feature>
<keyword evidence="2" id="KW-0378">Hydrolase</keyword>
<dbReference type="PANTHER" id="PTHR47965:SF77">
    <property type="entry name" value="ASPARTIC PROTEINASE PCS1"/>
    <property type="match status" value="1"/>
</dbReference>
<protein>
    <recommendedName>
        <fullName evidence="4">Peptidase A1 domain-containing protein</fullName>
    </recommendedName>
</protein>
<evidence type="ECO:0000256" key="3">
    <source>
        <dbReference type="SAM" id="MobiDB-lite"/>
    </source>
</evidence>
<organism evidence="5 6">
    <name type="scientific">Aristolochia fimbriata</name>
    <name type="common">White veined hardy Dutchman's pipe vine</name>
    <dbReference type="NCBI Taxonomy" id="158543"/>
    <lineage>
        <taxon>Eukaryota</taxon>
        <taxon>Viridiplantae</taxon>
        <taxon>Streptophyta</taxon>
        <taxon>Embryophyta</taxon>
        <taxon>Tracheophyta</taxon>
        <taxon>Spermatophyta</taxon>
        <taxon>Magnoliopsida</taxon>
        <taxon>Magnoliidae</taxon>
        <taxon>Piperales</taxon>
        <taxon>Aristolochiaceae</taxon>
        <taxon>Aristolochia</taxon>
    </lineage>
</organism>
<dbReference type="GO" id="GO:0004190">
    <property type="term" value="F:aspartic-type endopeptidase activity"/>
    <property type="evidence" value="ECO:0007669"/>
    <property type="project" value="InterPro"/>
</dbReference>
<dbReference type="EMBL" id="JAINDJ010000002">
    <property type="protein sequence ID" value="KAG9457991.1"/>
    <property type="molecule type" value="Genomic_DNA"/>
</dbReference>
<evidence type="ECO:0000256" key="2">
    <source>
        <dbReference type="ARBA" id="ARBA00022670"/>
    </source>
</evidence>
<dbReference type="Gene3D" id="2.40.70.10">
    <property type="entry name" value="Acid Proteases"/>
    <property type="match status" value="2"/>
</dbReference>
<dbReference type="SUPFAM" id="SSF50630">
    <property type="entry name" value="Acid proteases"/>
    <property type="match status" value="1"/>
</dbReference>
<keyword evidence="2" id="KW-0645">Protease</keyword>
<dbReference type="InterPro" id="IPR001461">
    <property type="entry name" value="Aspartic_peptidase_A1"/>
</dbReference>
<feature type="region of interest" description="Disordered" evidence="3">
    <location>
        <begin position="1"/>
        <end position="78"/>
    </location>
</feature>
<comment type="caution">
    <text evidence="5">The sequence shown here is derived from an EMBL/GenBank/DDBJ whole genome shotgun (WGS) entry which is preliminary data.</text>
</comment>
<dbReference type="AlphaFoldDB" id="A0AAV7FD50"/>
<accession>A0AAV7FD50</accession>